<keyword evidence="1" id="KW-0653">Protein transport</keyword>
<organism evidence="2 3">
    <name type="scientific">Hibiscus sabdariffa</name>
    <name type="common">roselle</name>
    <dbReference type="NCBI Taxonomy" id="183260"/>
    <lineage>
        <taxon>Eukaryota</taxon>
        <taxon>Viridiplantae</taxon>
        <taxon>Streptophyta</taxon>
        <taxon>Embryophyta</taxon>
        <taxon>Tracheophyta</taxon>
        <taxon>Spermatophyta</taxon>
        <taxon>Magnoliopsida</taxon>
        <taxon>eudicotyledons</taxon>
        <taxon>Gunneridae</taxon>
        <taxon>Pentapetalae</taxon>
        <taxon>rosids</taxon>
        <taxon>malvids</taxon>
        <taxon>Malvales</taxon>
        <taxon>Malvaceae</taxon>
        <taxon>Malvoideae</taxon>
        <taxon>Hibiscus</taxon>
    </lineage>
</organism>
<reference evidence="2 3" key="1">
    <citation type="journal article" date="2024" name="G3 (Bethesda)">
        <title>Genome assembly of Hibiscus sabdariffa L. provides insights into metabolisms of medicinal natural products.</title>
        <authorList>
            <person name="Kim T."/>
        </authorList>
    </citation>
    <scope>NUCLEOTIDE SEQUENCE [LARGE SCALE GENOMIC DNA]</scope>
    <source>
        <strain evidence="2">TK-2024</strain>
        <tissue evidence="2">Old leaves</tissue>
    </source>
</reference>
<evidence type="ECO:0000313" key="2">
    <source>
        <dbReference type="EMBL" id="KAK8501639.1"/>
    </source>
</evidence>
<accession>A0ABR2B4N8</accession>
<dbReference type="EMBL" id="JBBPBM010000182">
    <property type="protein sequence ID" value="KAK8501639.1"/>
    <property type="molecule type" value="Genomic_DNA"/>
</dbReference>
<dbReference type="SUPFAM" id="SSF47661">
    <property type="entry name" value="t-snare proteins"/>
    <property type="match status" value="1"/>
</dbReference>
<name>A0ABR2B4N8_9ROSI</name>
<protein>
    <submittedName>
        <fullName evidence="2">Uncharacterized protein</fullName>
    </submittedName>
</protein>
<evidence type="ECO:0000313" key="3">
    <source>
        <dbReference type="Proteomes" id="UP001472677"/>
    </source>
</evidence>
<gene>
    <name evidence="2" type="ORF">V6N12_002377</name>
</gene>
<comment type="caution">
    <text evidence="2">The sequence shown here is derived from an EMBL/GenBank/DDBJ whole genome shotgun (WGS) entry which is preliminary data.</text>
</comment>
<dbReference type="Gene3D" id="1.20.58.70">
    <property type="match status" value="1"/>
</dbReference>
<keyword evidence="1" id="KW-0813">Transport</keyword>
<dbReference type="InterPro" id="IPR010989">
    <property type="entry name" value="SNARE"/>
</dbReference>
<sequence length="106" mass="11497">MFCSKVAATIGLPPVWVDVSKEIAANVQHARSKMSELGKGHAKALMSWFADGKEDQRNIENLTSEITNLLKRSEKRNPSAFGNIFQTVPVSLNALVSSNRAALSIG</sequence>
<evidence type="ECO:0000256" key="1">
    <source>
        <dbReference type="ARBA" id="ARBA00022927"/>
    </source>
</evidence>
<proteinExistence type="predicted"/>
<keyword evidence="3" id="KW-1185">Reference proteome</keyword>
<dbReference type="Proteomes" id="UP001472677">
    <property type="component" value="Unassembled WGS sequence"/>
</dbReference>